<sequence length="267" mass="29443">MTRSDRADFDDQSIDIFRARNSIDSDQKAEIRVPVDRRQPQQYAASDYVAIFDKRNLDRECLANSLHSHRIGINVFTFSGLAAWQQSKASLGTLRASLVNIGSKSVSDPELRDEITQLLTTLEPVPIVVLSDNQTLEHVLDVIDLGVHGFIPSSVDIDVCIEAIGLAIAGGQFVPASSILAMRGLLGSYPQKFCGRDAFTVRQAAIAEALRRGKANKMIARELNLCESTVKVHIRNIMKKLGATNRTEVACKFGEIMSDDAYHNSRV</sequence>
<comment type="caution">
    <text evidence="2">The sequence shown here is derived from an EMBL/GenBank/DDBJ whole genome shotgun (WGS) entry which is preliminary data.</text>
</comment>
<evidence type="ECO:0000313" key="2">
    <source>
        <dbReference type="EMBL" id="MCJ8150097.1"/>
    </source>
</evidence>
<dbReference type="SUPFAM" id="SSF52172">
    <property type="entry name" value="CheY-like"/>
    <property type="match status" value="1"/>
</dbReference>
<dbReference type="CDD" id="cd06170">
    <property type="entry name" value="LuxR_C_like"/>
    <property type="match status" value="1"/>
</dbReference>
<reference evidence="2 3" key="1">
    <citation type="submission" date="2022-02" db="EMBL/GenBank/DDBJ databases">
        <title>Shinella B3.7 sp. nov., isolated from Sediment (Zhairuo Island).</title>
        <authorList>
            <person name="Chen G."/>
        </authorList>
    </citation>
    <scope>NUCLEOTIDE SEQUENCE [LARGE SCALE GENOMIC DNA]</scope>
    <source>
        <strain evidence="2 3">B3.7</strain>
        <plasmid evidence="2">unnamed</plasmid>
    </source>
</reference>
<dbReference type="PANTHER" id="PTHR45566">
    <property type="entry name" value="HTH-TYPE TRANSCRIPTIONAL REGULATOR YHJB-RELATED"/>
    <property type="match status" value="1"/>
</dbReference>
<dbReference type="Gene3D" id="3.40.50.2300">
    <property type="match status" value="1"/>
</dbReference>
<dbReference type="Proteomes" id="UP001201844">
    <property type="component" value="Unassembled WGS sequence"/>
</dbReference>
<gene>
    <name evidence="2" type="ORF">MKI86_13180</name>
</gene>
<dbReference type="InterPro" id="IPR016032">
    <property type="entry name" value="Sig_transdc_resp-reg_C-effctor"/>
</dbReference>
<dbReference type="Pfam" id="PF00196">
    <property type="entry name" value="GerE"/>
    <property type="match status" value="1"/>
</dbReference>
<keyword evidence="2" id="KW-0614">Plasmid</keyword>
<dbReference type="PROSITE" id="PS00622">
    <property type="entry name" value="HTH_LUXR_1"/>
    <property type="match status" value="1"/>
</dbReference>
<dbReference type="RefSeq" id="WP_241601369.1">
    <property type="nucleotide sequence ID" value="NZ_JAKVIN010000005.1"/>
</dbReference>
<organism evidence="2 3">
    <name type="scientific">Shinella sedimenti</name>
    <dbReference type="NCBI Taxonomy" id="2919913"/>
    <lineage>
        <taxon>Bacteria</taxon>
        <taxon>Pseudomonadati</taxon>
        <taxon>Pseudomonadota</taxon>
        <taxon>Alphaproteobacteria</taxon>
        <taxon>Hyphomicrobiales</taxon>
        <taxon>Rhizobiaceae</taxon>
        <taxon>Shinella</taxon>
    </lineage>
</organism>
<protein>
    <submittedName>
        <fullName evidence="2">Response regulator transcription factor</fullName>
    </submittedName>
</protein>
<proteinExistence type="predicted"/>
<geneLocation type="plasmid" evidence="2">
    <name>unnamed</name>
</geneLocation>
<dbReference type="InterPro" id="IPR000792">
    <property type="entry name" value="Tscrpt_reg_LuxR_C"/>
</dbReference>
<dbReference type="SUPFAM" id="SSF46894">
    <property type="entry name" value="C-terminal effector domain of the bipartite response regulators"/>
    <property type="match status" value="1"/>
</dbReference>
<dbReference type="SMART" id="SM00421">
    <property type="entry name" value="HTH_LUXR"/>
    <property type="match status" value="1"/>
</dbReference>
<name>A0ABT0CNA5_9HYPH</name>
<keyword evidence="3" id="KW-1185">Reference proteome</keyword>
<accession>A0ABT0CNA5</accession>
<evidence type="ECO:0000313" key="3">
    <source>
        <dbReference type="Proteomes" id="UP001201844"/>
    </source>
</evidence>
<dbReference type="PRINTS" id="PR00038">
    <property type="entry name" value="HTHLUXR"/>
</dbReference>
<dbReference type="EMBL" id="JAKVIN010000005">
    <property type="protein sequence ID" value="MCJ8150097.1"/>
    <property type="molecule type" value="Genomic_DNA"/>
</dbReference>
<dbReference type="PROSITE" id="PS50043">
    <property type="entry name" value="HTH_LUXR_2"/>
    <property type="match status" value="1"/>
</dbReference>
<dbReference type="PANTHER" id="PTHR45566:SF1">
    <property type="entry name" value="HTH-TYPE TRANSCRIPTIONAL REGULATOR YHJB-RELATED"/>
    <property type="match status" value="1"/>
</dbReference>
<dbReference type="InterPro" id="IPR011006">
    <property type="entry name" value="CheY-like_superfamily"/>
</dbReference>
<evidence type="ECO:0000259" key="1">
    <source>
        <dbReference type="PROSITE" id="PS50043"/>
    </source>
</evidence>
<dbReference type="InterPro" id="IPR051015">
    <property type="entry name" value="EvgA-like"/>
</dbReference>
<feature type="domain" description="HTH luxR-type" evidence="1">
    <location>
        <begin position="192"/>
        <end position="257"/>
    </location>
</feature>